<evidence type="ECO:0000256" key="18">
    <source>
        <dbReference type="SAM" id="MobiDB-lite"/>
    </source>
</evidence>
<evidence type="ECO:0000256" key="11">
    <source>
        <dbReference type="ARBA" id="ARBA00023180"/>
    </source>
</evidence>
<evidence type="ECO:0000256" key="19">
    <source>
        <dbReference type="SAM" id="SignalP"/>
    </source>
</evidence>
<keyword evidence="12" id="KW-0119">Carbohydrate metabolism</keyword>
<evidence type="ECO:0000256" key="1">
    <source>
        <dbReference type="ARBA" id="ARBA00000822"/>
    </source>
</evidence>
<feature type="domain" description="GH18" evidence="20">
    <location>
        <begin position="31"/>
        <end position="353"/>
    </location>
</feature>
<evidence type="ECO:0000256" key="14">
    <source>
        <dbReference type="ARBA" id="ARBA00023295"/>
    </source>
</evidence>
<reference evidence="21" key="1">
    <citation type="journal article" date="2020" name="Stud. Mycol.">
        <title>101 Dothideomycetes genomes: a test case for predicting lifestyles and emergence of pathogens.</title>
        <authorList>
            <person name="Haridas S."/>
            <person name="Albert R."/>
            <person name="Binder M."/>
            <person name="Bloem J."/>
            <person name="Labutti K."/>
            <person name="Salamov A."/>
            <person name="Andreopoulos B."/>
            <person name="Baker S."/>
            <person name="Barry K."/>
            <person name="Bills G."/>
            <person name="Bluhm B."/>
            <person name="Cannon C."/>
            <person name="Castanera R."/>
            <person name="Culley D."/>
            <person name="Daum C."/>
            <person name="Ezra D."/>
            <person name="Gonzalez J."/>
            <person name="Henrissat B."/>
            <person name="Kuo A."/>
            <person name="Liang C."/>
            <person name="Lipzen A."/>
            <person name="Lutzoni F."/>
            <person name="Magnuson J."/>
            <person name="Mondo S."/>
            <person name="Nolan M."/>
            <person name="Ohm R."/>
            <person name="Pangilinan J."/>
            <person name="Park H.-J."/>
            <person name="Ramirez L."/>
            <person name="Alfaro M."/>
            <person name="Sun H."/>
            <person name="Tritt A."/>
            <person name="Yoshinaga Y."/>
            <person name="Zwiers L.-H."/>
            <person name="Turgeon B."/>
            <person name="Goodwin S."/>
            <person name="Spatafora J."/>
            <person name="Crous P."/>
            <person name="Grigoriev I."/>
        </authorList>
    </citation>
    <scope>NUCLEOTIDE SEQUENCE</scope>
    <source>
        <strain evidence="21">CBS 119925</strain>
    </source>
</reference>
<dbReference type="GO" id="GO:0000272">
    <property type="term" value="P:polysaccharide catabolic process"/>
    <property type="evidence" value="ECO:0007669"/>
    <property type="project" value="UniProtKB-KW"/>
</dbReference>
<dbReference type="Gene3D" id="3.20.20.80">
    <property type="entry name" value="Glycosidases"/>
    <property type="match status" value="1"/>
</dbReference>
<evidence type="ECO:0000256" key="16">
    <source>
        <dbReference type="ARBA" id="ARBA00025727"/>
    </source>
</evidence>
<evidence type="ECO:0000256" key="13">
    <source>
        <dbReference type="ARBA" id="ARBA00023288"/>
    </source>
</evidence>
<dbReference type="PANTHER" id="PTHR45708">
    <property type="entry name" value="ENDOCHITINASE"/>
    <property type="match status" value="1"/>
</dbReference>
<dbReference type="GO" id="GO:0005886">
    <property type="term" value="C:plasma membrane"/>
    <property type="evidence" value="ECO:0007669"/>
    <property type="project" value="UniProtKB-SubCell"/>
</dbReference>
<keyword evidence="11" id="KW-0325">Glycoprotein</keyword>
<dbReference type="OrthoDB" id="6020543at2759"/>
<keyword evidence="9" id="KW-0146">Chitin degradation</keyword>
<evidence type="ECO:0000256" key="4">
    <source>
        <dbReference type="ARBA" id="ARBA00022475"/>
    </source>
</evidence>
<evidence type="ECO:0000256" key="8">
    <source>
        <dbReference type="ARBA" id="ARBA00022801"/>
    </source>
</evidence>
<evidence type="ECO:0000313" key="21">
    <source>
        <dbReference type="EMBL" id="KAF2747478.1"/>
    </source>
</evidence>
<evidence type="ECO:0000256" key="17">
    <source>
        <dbReference type="RuleBase" id="RU000489"/>
    </source>
</evidence>
<feature type="signal peptide" evidence="19">
    <location>
        <begin position="1"/>
        <end position="23"/>
    </location>
</feature>
<dbReference type="SUPFAM" id="SSF51445">
    <property type="entry name" value="(Trans)glycosidases"/>
    <property type="match status" value="1"/>
</dbReference>
<gene>
    <name evidence="21" type="ORF">M011DRAFT_458352</name>
</gene>
<evidence type="ECO:0000256" key="3">
    <source>
        <dbReference type="ARBA" id="ARBA00012729"/>
    </source>
</evidence>
<keyword evidence="10" id="KW-0472">Membrane</keyword>
<proteinExistence type="inferred from homology"/>
<dbReference type="GO" id="GO:0008061">
    <property type="term" value="F:chitin binding"/>
    <property type="evidence" value="ECO:0007669"/>
    <property type="project" value="UniProtKB-KW"/>
</dbReference>
<name>A0A6A6VA42_9PLEO</name>
<dbReference type="InterPro" id="IPR001223">
    <property type="entry name" value="Glyco_hydro18_cat"/>
</dbReference>
<evidence type="ECO:0000256" key="2">
    <source>
        <dbReference type="ARBA" id="ARBA00004609"/>
    </source>
</evidence>
<dbReference type="Pfam" id="PF00704">
    <property type="entry name" value="Glyco_hydro_18"/>
    <property type="match status" value="1"/>
</dbReference>
<evidence type="ECO:0000256" key="12">
    <source>
        <dbReference type="ARBA" id="ARBA00023277"/>
    </source>
</evidence>
<dbReference type="InterPro" id="IPR017853">
    <property type="entry name" value="GH"/>
</dbReference>
<accession>A0A6A6VA42</accession>
<dbReference type="EC" id="3.2.1.14" evidence="3"/>
<evidence type="ECO:0000256" key="7">
    <source>
        <dbReference type="ARBA" id="ARBA00022729"/>
    </source>
</evidence>
<keyword evidence="22" id="KW-1185">Reference proteome</keyword>
<keyword evidence="15" id="KW-0624">Polysaccharide degradation</keyword>
<dbReference type="GO" id="GO:0006032">
    <property type="term" value="P:chitin catabolic process"/>
    <property type="evidence" value="ECO:0007669"/>
    <property type="project" value="UniProtKB-KW"/>
</dbReference>
<feature type="compositionally biased region" description="Low complexity" evidence="18">
    <location>
        <begin position="614"/>
        <end position="745"/>
    </location>
</feature>
<evidence type="ECO:0000256" key="6">
    <source>
        <dbReference type="ARBA" id="ARBA00022669"/>
    </source>
</evidence>
<sequence>MRSQFYLHAAVVAFTVLAPAVSATFNAASSRNLAVYWGQGRYQIGLEEVCDDDSIDIVNIGFVNKFPTKRGEYPGTNFANACGAEKFRHADGSESGLLKSCPSIGPAIKKCQAKGKKVLLSIGGGYPTDYYLPSQDIAEYFADFLWGAFGPETTGYPRPFGDAAVDGFDLDLEAFIPDRSNNEYMYRYYDNFVNHLRNKLFPKGPKTYYISGAPQCVLPDARLSQAISKSNFDFVFVQFYNTPQCSSRAGYNGILKGTTTFTMDGWASWLKANSLNKKVKLYIGLPASEDGVESDKSSYLHPEEANLLISYYAKKHADIFGGVMLWEATLSVNNNKLCARPYGSTIKDILIGKYKSGVCPPKSSTIVSSTSTSSSSSSSSTVLSTTSSPVSTTSSSVQSTTSSSTVSTTVSTTASSPESSSSSSAVSSSSSAAVSSSSSTAVSSSSSLGASPTTSVYETTTGAASSTDVYETTTDASSSSTAVAETTTDVASSTEASTEATSSTEAASSTDVTSSTIVYDSTTDVASSTVVYETTTDAASSTVVSETTTDAASSTVVYDSTTHLTSSTFVIETPTDAASSTSVYDSTTDAASSTGIYDSTTDVESSTSAHEATTDVTSSSSPSASATSSAVSLTESSVAPSTHATSSDTPSASATSSVVSSSNLSASPSSLSSVVYPSGTDSTSSLAQPTSSSSVSDTVSASDSASSTADLSSSTSCTTATTPLYPDSSITSSPTLPTASSSPGSDVTKTITTTYVDICSTGLTTVTTTITKTVCGQCEAEPTTSGVPKGWYTTVTVCTQCGPTPTIVTLTKPADHATKEYPAPMATGGIYTPGRPGGDAHVPAPEGEGYVPETPEGETYVPEHPELPEEEQTTRISSTVYRVVTVTKVPVPYTPAPYAPANSTGAPEGTASSTGYASYPTYTPPPFEGAASGVSGGLTAVILLFVGMLLL</sequence>
<dbReference type="CDD" id="cd02877">
    <property type="entry name" value="GH18_hevamine_XipI_class_III"/>
    <property type="match status" value="1"/>
</dbReference>
<keyword evidence="13" id="KW-0449">Lipoprotein</keyword>
<evidence type="ECO:0000256" key="15">
    <source>
        <dbReference type="ARBA" id="ARBA00023326"/>
    </source>
</evidence>
<dbReference type="InterPro" id="IPR045321">
    <property type="entry name" value="Cts1-like"/>
</dbReference>
<feature type="region of interest" description="Disordered" evidence="18">
    <location>
        <begin position="365"/>
        <end position="513"/>
    </location>
</feature>
<keyword evidence="4" id="KW-1003">Cell membrane</keyword>
<keyword evidence="6" id="KW-0147">Chitin-binding</keyword>
<dbReference type="Proteomes" id="UP000799440">
    <property type="component" value="Unassembled WGS sequence"/>
</dbReference>
<comment type="similarity">
    <text evidence="16">Belongs to the glycosyl hydrolase 18 family. Chitinase class III subfamily.</text>
</comment>
<feature type="compositionally biased region" description="Low complexity" evidence="18">
    <location>
        <begin position="365"/>
        <end position="456"/>
    </location>
</feature>
<evidence type="ECO:0000256" key="9">
    <source>
        <dbReference type="ARBA" id="ARBA00023024"/>
    </source>
</evidence>
<evidence type="ECO:0000256" key="5">
    <source>
        <dbReference type="ARBA" id="ARBA00022622"/>
    </source>
</evidence>
<dbReference type="InterPro" id="IPR050542">
    <property type="entry name" value="Glycosyl_Hydrlase18_Chitinase"/>
</dbReference>
<keyword evidence="8 17" id="KW-0378">Hydrolase</keyword>
<organism evidence="21 22">
    <name type="scientific">Sporormia fimetaria CBS 119925</name>
    <dbReference type="NCBI Taxonomy" id="1340428"/>
    <lineage>
        <taxon>Eukaryota</taxon>
        <taxon>Fungi</taxon>
        <taxon>Dikarya</taxon>
        <taxon>Ascomycota</taxon>
        <taxon>Pezizomycotina</taxon>
        <taxon>Dothideomycetes</taxon>
        <taxon>Pleosporomycetidae</taxon>
        <taxon>Pleosporales</taxon>
        <taxon>Sporormiaceae</taxon>
        <taxon>Sporormia</taxon>
    </lineage>
</organism>
<dbReference type="GO" id="GO:0008843">
    <property type="term" value="F:endochitinase activity"/>
    <property type="evidence" value="ECO:0007669"/>
    <property type="project" value="UniProtKB-EC"/>
</dbReference>
<feature type="compositionally biased region" description="Low complexity" evidence="18">
    <location>
        <begin position="471"/>
        <end position="513"/>
    </location>
</feature>
<comment type="subcellular location">
    <subcellularLocation>
        <location evidence="2">Cell membrane</location>
        <topology evidence="2">Lipid-anchor</topology>
        <topology evidence="2">GPI-anchor</topology>
    </subcellularLocation>
</comment>
<keyword evidence="5" id="KW-0336">GPI-anchor</keyword>
<dbReference type="EMBL" id="MU006572">
    <property type="protein sequence ID" value="KAF2747478.1"/>
    <property type="molecule type" value="Genomic_DNA"/>
</dbReference>
<dbReference type="PROSITE" id="PS01095">
    <property type="entry name" value="GH18_1"/>
    <property type="match status" value="1"/>
</dbReference>
<keyword evidence="7 19" id="KW-0732">Signal</keyword>
<comment type="catalytic activity">
    <reaction evidence="1">
        <text>Random endo-hydrolysis of N-acetyl-beta-D-glucosaminide (1-&gt;4)-beta-linkages in chitin and chitodextrins.</text>
        <dbReference type="EC" id="3.2.1.14"/>
    </reaction>
</comment>
<evidence type="ECO:0000259" key="20">
    <source>
        <dbReference type="PROSITE" id="PS51910"/>
    </source>
</evidence>
<dbReference type="InterPro" id="IPR001579">
    <property type="entry name" value="Glyco_hydro_18_chit_AS"/>
</dbReference>
<feature type="chain" id="PRO_5025680778" description="chitinase" evidence="19">
    <location>
        <begin position="24"/>
        <end position="951"/>
    </location>
</feature>
<dbReference type="GO" id="GO:0005576">
    <property type="term" value="C:extracellular region"/>
    <property type="evidence" value="ECO:0007669"/>
    <property type="project" value="TreeGrafter"/>
</dbReference>
<evidence type="ECO:0000256" key="10">
    <source>
        <dbReference type="ARBA" id="ARBA00023136"/>
    </source>
</evidence>
<dbReference type="GO" id="GO:0098552">
    <property type="term" value="C:side of membrane"/>
    <property type="evidence" value="ECO:0007669"/>
    <property type="project" value="UniProtKB-KW"/>
</dbReference>
<feature type="compositionally biased region" description="Polar residues" evidence="18">
    <location>
        <begin position="457"/>
        <end position="470"/>
    </location>
</feature>
<feature type="region of interest" description="Disordered" evidence="18">
    <location>
        <begin position="576"/>
        <end position="747"/>
    </location>
</feature>
<dbReference type="AlphaFoldDB" id="A0A6A6VA42"/>
<dbReference type="PROSITE" id="PS51910">
    <property type="entry name" value="GH18_2"/>
    <property type="match status" value="1"/>
</dbReference>
<keyword evidence="14 17" id="KW-0326">Glycosidase</keyword>
<evidence type="ECO:0000313" key="22">
    <source>
        <dbReference type="Proteomes" id="UP000799440"/>
    </source>
</evidence>
<protein>
    <recommendedName>
        <fullName evidence="3">chitinase</fullName>
        <ecNumber evidence="3">3.2.1.14</ecNumber>
    </recommendedName>
</protein>
<dbReference type="PANTHER" id="PTHR45708:SF47">
    <property type="entry name" value="ENDOCHITINASE A"/>
    <property type="match status" value="1"/>
</dbReference>
<feature type="compositionally biased region" description="Polar residues" evidence="18">
    <location>
        <begin position="576"/>
        <end position="611"/>
    </location>
</feature>